<dbReference type="Pfam" id="PF13439">
    <property type="entry name" value="Glyco_transf_4"/>
    <property type="match status" value="1"/>
</dbReference>
<evidence type="ECO:0000313" key="3">
    <source>
        <dbReference type="EMBL" id="KKR31482.1"/>
    </source>
</evidence>
<dbReference type="Pfam" id="PF00534">
    <property type="entry name" value="Glycos_transf_1"/>
    <property type="match status" value="1"/>
</dbReference>
<accession>A0A0G0T0U2</accession>
<dbReference type="Gene3D" id="3.40.50.2000">
    <property type="entry name" value="Glycogen Phosphorylase B"/>
    <property type="match status" value="2"/>
</dbReference>
<proteinExistence type="predicted"/>
<dbReference type="AlphaFoldDB" id="A0A0G0T0U2"/>
<feature type="domain" description="Glycosyl transferase family 1" evidence="1">
    <location>
        <begin position="167"/>
        <end position="313"/>
    </location>
</feature>
<sequence length="338" mass="38626">MKICLYLEFYNFLGGILFKNIGTGLLSSFRGQKEILNYQNIAFVEEWDNSCDILQINTPWLKSIYLMKKAKRQGKKVIVWSHVTAEDVVGVFRFSAPLAPIIKTYLTYAYGLADMVFCPTEYTKSLLVAYGLDQEKMVVLSNGVDLEKYYADMELRDLGRKKFGLENMTIGTVGLVIPRKGTKTFISLAKEFSQYDFIWYGKIYSSMLAEALPEDLPLNVNFTNYVKDEDVLAAFNALDIFVFPSFEENEGMAILEAAAIGLPIIVRDIPVYEGWLTHEENCLKASSDEDFFRCIKRLAEDQSLRQKIGSNVHKLAITRDKIALAKKYEEIYDQITKQ</sequence>
<dbReference type="CDD" id="cd03801">
    <property type="entry name" value="GT4_PimA-like"/>
    <property type="match status" value="1"/>
</dbReference>
<organism evidence="3 4">
    <name type="scientific">Candidatus Falkowbacteria bacterium GW2011_GWF2_39_8</name>
    <dbReference type="NCBI Taxonomy" id="1618642"/>
    <lineage>
        <taxon>Bacteria</taxon>
        <taxon>Candidatus Falkowiibacteriota</taxon>
    </lineage>
</organism>
<keyword evidence="3" id="KW-0808">Transferase</keyword>
<reference evidence="3 4" key="1">
    <citation type="journal article" date="2015" name="Nature">
        <title>rRNA introns, odd ribosomes, and small enigmatic genomes across a large radiation of phyla.</title>
        <authorList>
            <person name="Brown C.T."/>
            <person name="Hug L.A."/>
            <person name="Thomas B.C."/>
            <person name="Sharon I."/>
            <person name="Castelle C.J."/>
            <person name="Singh A."/>
            <person name="Wilkins M.J."/>
            <person name="Williams K.H."/>
            <person name="Banfield J.F."/>
        </authorList>
    </citation>
    <scope>NUCLEOTIDE SEQUENCE [LARGE SCALE GENOMIC DNA]</scope>
</reference>
<dbReference type="PANTHER" id="PTHR45947">
    <property type="entry name" value="SULFOQUINOVOSYL TRANSFERASE SQD2"/>
    <property type="match status" value="1"/>
</dbReference>
<evidence type="ECO:0000313" key="4">
    <source>
        <dbReference type="Proteomes" id="UP000034137"/>
    </source>
</evidence>
<dbReference type="SUPFAM" id="SSF53756">
    <property type="entry name" value="UDP-Glycosyltransferase/glycogen phosphorylase"/>
    <property type="match status" value="1"/>
</dbReference>
<dbReference type="InterPro" id="IPR050194">
    <property type="entry name" value="Glycosyltransferase_grp1"/>
</dbReference>
<dbReference type="GO" id="GO:0016757">
    <property type="term" value="F:glycosyltransferase activity"/>
    <property type="evidence" value="ECO:0007669"/>
    <property type="project" value="InterPro"/>
</dbReference>
<gene>
    <name evidence="3" type="ORF">UT64_C0059G0005</name>
</gene>
<evidence type="ECO:0000259" key="2">
    <source>
        <dbReference type="Pfam" id="PF13439"/>
    </source>
</evidence>
<dbReference type="EMBL" id="LBXO01000059">
    <property type="protein sequence ID" value="KKR31482.1"/>
    <property type="molecule type" value="Genomic_DNA"/>
</dbReference>
<dbReference type="PANTHER" id="PTHR45947:SF3">
    <property type="entry name" value="SULFOQUINOVOSYL TRANSFERASE SQD2"/>
    <property type="match status" value="1"/>
</dbReference>
<comment type="caution">
    <text evidence="3">The sequence shown here is derived from an EMBL/GenBank/DDBJ whole genome shotgun (WGS) entry which is preliminary data.</text>
</comment>
<dbReference type="Proteomes" id="UP000034137">
    <property type="component" value="Unassembled WGS sequence"/>
</dbReference>
<dbReference type="InterPro" id="IPR001296">
    <property type="entry name" value="Glyco_trans_1"/>
</dbReference>
<protein>
    <submittedName>
        <fullName evidence="3">Glycosyltransferase</fullName>
    </submittedName>
</protein>
<evidence type="ECO:0000259" key="1">
    <source>
        <dbReference type="Pfam" id="PF00534"/>
    </source>
</evidence>
<name>A0A0G0T0U2_9BACT</name>
<dbReference type="InterPro" id="IPR028098">
    <property type="entry name" value="Glyco_trans_4-like_N"/>
</dbReference>
<feature type="domain" description="Glycosyltransferase subfamily 4-like N-terminal" evidence="2">
    <location>
        <begin position="50"/>
        <end position="148"/>
    </location>
</feature>